<dbReference type="EMBL" id="LNZH02000134">
    <property type="protein sequence ID" value="OCB90377.1"/>
    <property type="molecule type" value="Genomic_DNA"/>
</dbReference>
<protein>
    <recommendedName>
        <fullName evidence="7">Signal recognition particle subunit SRP14</fullName>
    </recommendedName>
    <alternativeName>
        <fullName evidence="7">Signal recognition particle 14 kDa protein</fullName>
    </alternativeName>
</protein>
<comment type="similarity">
    <text evidence="2 7">Belongs to the SRP14 family.</text>
</comment>
<evidence type="ECO:0000313" key="10">
    <source>
        <dbReference type="Proteomes" id="UP000757232"/>
    </source>
</evidence>
<dbReference type="PANTHER" id="PTHR12013">
    <property type="entry name" value="SIGNAL RECOGNITION PARTICLE 14 KD PROTEIN"/>
    <property type="match status" value="1"/>
</dbReference>
<evidence type="ECO:0000256" key="7">
    <source>
        <dbReference type="RuleBase" id="RU368100"/>
    </source>
</evidence>
<feature type="region of interest" description="Disordered" evidence="8">
    <location>
        <begin position="93"/>
        <end position="167"/>
    </location>
</feature>
<gene>
    <name evidence="9" type="ORF">A7U60_g2387</name>
</gene>
<dbReference type="SUPFAM" id="SSF54762">
    <property type="entry name" value="Signal recognition particle alu RNA binding heterodimer, SRP9/14"/>
    <property type="match status" value="1"/>
</dbReference>
<comment type="caution">
    <text evidence="9">The sequence shown here is derived from an EMBL/GenBank/DDBJ whole genome shotgun (WGS) entry which is preliminary data.</text>
</comment>
<accession>A0A9Q5N871</accession>
<dbReference type="GO" id="GO:0008312">
    <property type="term" value="F:7S RNA binding"/>
    <property type="evidence" value="ECO:0007669"/>
    <property type="project" value="UniProtKB-UniRule"/>
</dbReference>
<dbReference type="GO" id="GO:0005786">
    <property type="term" value="C:signal recognition particle, endoplasmic reticulum targeting"/>
    <property type="evidence" value="ECO:0007669"/>
    <property type="project" value="UniProtKB-UniRule"/>
</dbReference>
<comment type="subcellular location">
    <subcellularLocation>
        <location evidence="1 7">Cytoplasm</location>
    </subcellularLocation>
</comment>
<name>A0A9Q5N871_SANBA</name>
<evidence type="ECO:0000256" key="8">
    <source>
        <dbReference type="SAM" id="MobiDB-lite"/>
    </source>
</evidence>
<dbReference type="Proteomes" id="UP000757232">
    <property type="component" value="Unassembled WGS sequence"/>
</dbReference>
<comment type="function">
    <text evidence="7">Component of the signal recognition particle (SRP) complex, a ribonucleoprotein complex that mediates the cotranslational targeting of secretory and membrane proteins to the endoplasmic reticulum (ER).</text>
</comment>
<evidence type="ECO:0000256" key="6">
    <source>
        <dbReference type="ARBA" id="ARBA00023274"/>
    </source>
</evidence>
<dbReference type="Pfam" id="PF02290">
    <property type="entry name" value="SRP14"/>
    <property type="match status" value="1"/>
</dbReference>
<organism evidence="9 10">
    <name type="scientific">Sanghuangporus baumii</name>
    <name type="common">Phellinus baumii</name>
    <dbReference type="NCBI Taxonomy" id="108892"/>
    <lineage>
        <taxon>Eukaryota</taxon>
        <taxon>Fungi</taxon>
        <taxon>Dikarya</taxon>
        <taxon>Basidiomycota</taxon>
        <taxon>Agaricomycotina</taxon>
        <taxon>Agaricomycetes</taxon>
        <taxon>Hymenochaetales</taxon>
        <taxon>Hymenochaetaceae</taxon>
        <taxon>Sanghuangporus</taxon>
    </lineage>
</organism>
<reference evidence="9" key="1">
    <citation type="submission" date="2016-06" db="EMBL/GenBank/DDBJ databases">
        <title>Draft Genome sequence of the fungus Inonotus baumii.</title>
        <authorList>
            <person name="Zhu H."/>
            <person name="Lin W."/>
        </authorList>
    </citation>
    <scope>NUCLEOTIDE SEQUENCE</scope>
    <source>
        <strain evidence="9">821</strain>
    </source>
</reference>
<evidence type="ECO:0000256" key="3">
    <source>
        <dbReference type="ARBA" id="ARBA00022490"/>
    </source>
</evidence>
<feature type="compositionally biased region" description="Basic and acidic residues" evidence="8">
    <location>
        <begin position="103"/>
        <end position="112"/>
    </location>
</feature>
<dbReference type="GO" id="GO:0030942">
    <property type="term" value="F:endoplasmic reticulum signal peptide binding"/>
    <property type="evidence" value="ECO:0007669"/>
    <property type="project" value="UniProtKB-UniRule"/>
</dbReference>
<keyword evidence="4 7" id="KW-0694">RNA-binding</keyword>
<keyword evidence="10" id="KW-1185">Reference proteome</keyword>
<dbReference type="GO" id="GO:0006614">
    <property type="term" value="P:SRP-dependent cotranslational protein targeting to membrane"/>
    <property type="evidence" value="ECO:0007669"/>
    <property type="project" value="UniProtKB-UniRule"/>
</dbReference>
<evidence type="ECO:0000256" key="5">
    <source>
        <dbReference type="ARBA" id="ARBA00023135"/>
    </source>
</evidence>
<dbReference type="InterPro" id="IPR003210">
    <property type="entry name" value="Signal_recog_particle_SRP14"/>
</dbReference>
<sequence length="167" mass="19196">MQLVDNDTFLKQLASLFESSNQKGSSIWLTHKRLTYDGGDAHTSVMEGVSDAKEYPCILRATDGKEVKFSTHVLPGELDKFHAAYGALLKSSMPSLRRRDKKREKDRAERVARSRKRMTEPVIVEGRKRGAGRRKRQRRIKAAKKQEESRRKFEERQAKNQFTSTAS</sequence>
<feature type="compositionally biased region" description="Basic residues" evidence="8">
    <location>
        <begin position="129"/>
        <end position="143"/>
    </location>
</feature>
<evidence type="ECO:0000313" key="9">
    <source>
        <dbReference type="EMBL" id="OCB90377.1"/>
    </source>
</evidence>
<evidence type="ECO:0000256" key="4">
    <source>
        <dbReference type="ARBA" id="ARBA00022884"/>
    </source>
</evidence>
<feature type="compositionally biased region" description="Basic and acidic residues" evidence="8">
    <location>
        <begin position="144"/>
        <end position="158"/>
    </location>
</feature>
<dbReference type="AlphaFoldDB" id="A0A9Q5N871"/>
<keyword evidence="6 7" id="KW-0687">Ribonucleoprotein</keyword>
<dbReference type="InterPro" id="IPR009018">
    <property type="entry name" value="Signal_recog_particle_SRP9/14"/>
</dbReference>
<comment type="subunit">
    <text evidence="7">Component of a fungal signal recognition particle (SRP) complex that consists of a 7SL RNA molecule (scR1) and at least six protein subunits: SRP72, SRP68, SRP54, SEC65, SRP21 and SRP14.</text>
</comment>
<keyword evidence="3 7" id="KW-0963">Cytoplasm</keyword>
<dbReference type="OrthoDB" id="19209at2759"/>
<dbReference type="Gene3D" id="3.30.720.10">
    <property type="entry name" value="Signal recognition particle alu RNA binding heterodimer, srp9/1"/>
    <property type="match status" value="1"/>
</dbReference>
<proteinExistence type="inferred from homology"/>
<evidence type="ECO:0000256" key="2">
    <source>
        <dbReference type="ARBA" id="ARBA00010349"/>
    </source>
</evidence>
<evidence type="ECO:0000256" key="1">
    <source>
        <dbReference type="ARBA" id="ARBA00004496"/>
    </source>
</evidence>
<keyword evidence="5 7" id="KW-0733">Signal recognition particle</keyword>